<gene>
    <name evidence="1" type="ORF">QDQ28_14230</name>
</gene>
<evidence type="ECO:0000313" key="1">
    <source>
        <dbReference type="EMBL" id="MDH2337333.1"/>
    </source>
</evidence>
<dbReference type="RefSeq" id="WP_279858295.1">
    <property type="nucleotide sequence ID" value="NZ_JARVUX010000012.1"/>
</dbReference>
<comment type="caution">
    <text evidence="1">The sequence shown here is derived from an EMBL/GenBank/DDBJ whole genome shotgun (WGS) entry which is preliminary data.</text>
</comment>
<protein>
    <submittedName>
        <fullName evidence="1">Uncharacterized protein</fullName>
    </submittedName>
</protein>
<organism evidence="1 2">
    <name type="scientific">Clostridium perfringens</name>
    <dbReference type="NCBI Taxonomy" id="1502"/>
    <lineage>
        <taxon>Bacteria</taxon>
        <taxon>Bacillati</taxon>
        <taxon>Bacillota</taxon>
        <taxon>Clostridia</taxon>
        <taxon>Eubacteriales</taxon>
        <taxon>Clostridiaceae</taxon>
        <taxon>Clostridium</taxon>
    </lineage>
</organism>
<sequence>MINSIGIIVNKFGKEENFKVKSEGSAVNLMIEEDINVQMDMKSFEELREKLNDLYNELN</sequence>
<proteinExistence type="predicted"/>
<dbReference type="AlphaFoldDB" id="A0AAP4A970"/>
<reference evidence="1" key="1">
    <citation type="submission" date="2023-04" db="EMBL/GenBank/DDBJ databases">
        <title>Epidemiological investigation of Clostridium perfringens isolated from cattle.</title>
        <authorList>
            <person name="Tian R."/>
        </authorList>
    </citation>
    <scope>NUCLEOTIDE SEQUENCE</scope>
    <source>
        <strain evidence="1">ZWCP172</strain>
    </source>
</reference>
<dbReference type="EMBL" id="JARVUX010000012">
    <property type="protein sequence ID" value="MDH2337333.1"/>
    <property type="molecule type" value="Genomic_DNA"/>
</dbReference>
<evidence type="ECO:0000313" key="2">
    <source>
        <dbReference type="Proteomes" id="UP001222958"/>
    </source>
</evidence>
<name>A0AAP4A970_CLOPF</name>
<accession>A0AAP4A970</accession>
<dbReference type="Proteomes" id="UP001222958">
    <property type="component" value="Unassembled WGS sequence"/>
</dbReference>